<dbReference type="Proteomes" id="UP000523821">
    <property type="component" value="Unassembled WGS sequence"/>
</dbReference>
<dbReference type="InterPro" id="IPR050445">
    <property type="entry name" value="Bact_polysacc_biosynth/exp"/>
</dbReference>
<comment type="caution">
    <text evidence="2">The sequence shown here is derived from an EMBL/GenBank/DDBJ whole genome shotgun (WGS) entry which is preliminary data.</text>
</comment>
<dbReference type="AlphaFoldDB" id="A0A7W9FQ30"/>
<dbReference type="InterPro" id="IPR027417">
    <property type="entry name" value="P-loop_NTPase"/>
</dbReference>
<keyword evidence="1" id="KW-0175">Coiled coil</keyword>
<dbReference type="PANTHER" id="PTHR32309:SF13">
    <property type="entry name" value="FERRIC ENTEROBACTIN TRANSPORT PROTEIN FEPE"/>
    <property type="match status" value="1"/>
</dbReference>
<dbReference type="Gene3D" id="3.40.50.300">
    <property type="entry name" value="P-loop containing nucleotide triphosphate hydrolases"/>
    <property type="match status" value="1"/>
</dbReference>
<dbReference type="EMBL" id="JACHOO010000010">
    <property type="protein sequence ID" value="MBB5754782.1"/>
    <property type="molecule type" value="Genomic_DNA"/>
</dbReference>
<dbReference type="GO" id="GO:0005886">
    <property type="term" value="C:plasma membrane"/>
    <property type="evidence" value="ECO:0007669"/>
    <property type="project" value="TreeGrafter"/>
</dbReference>
<evidence type="ECO:0000256" key="1">
    <source>
        <dbReference type="SAM" id="Coils"/>
    </source>
</evidence>
<accession>A0A7W9FQ30</accession>
<evidence type="ECO:0000313" key="3">
    <source>
        <dbReference type="Proteomes" id="UP000523821"/>
    </source>
</evidence>
<name>A0A7W9FQ30_9HYPH</name>
<feature type="coiled-coil region" evidence="1">
    <location>
        <begin position="188"/>
        <end position="254"/>
    </location>
</feature>
<protein>
    <submittedName>
        <fullName evidence="2">Uncharacterized protein involved in exopolysaccharide biosynthesis/Mrp family chromosome partitioning ATPase</fullName>
    </submittedName>
</protein>
<keyword evidence="3" id="KW-1185">Reference proteome</keyword>
<dbReference type="SUPFAM" id="SSF52540">
    <property type="entry name" value="P-loop containing nucleoside triphosphate hydrolases"/>
    <property type="match status" value="1"/>
</dbReference>
<dbReference type="GO" id="GO:0004713">
    <property type="term" value="F:protein tyrosine kinase activity"/>
    <property type="evidence" value="ECO:0007669"/>
    <property type="project" value="TreeGrafter"/>
</dbReference>
<evidence type="ECO:0000313" key="2">
    <source>
        <dbReference type="EMBL" id="MBB5754782.1"/>
    </source>
</evidence>
<dbReference type="RefSeq" id="WP_183858215.1">
    <property type="nucleotide sequence ID" value="NZ_JACHOO010000010.1"/>
</dbReference>
<gene>
    <name evidence="2" type="ORF">GGQ63_003874</name>
</gene>
<sequence length="691" mass="74186">MGALLRALWRALPVLLVLALLVAAATYFGLGLIEPRYKATAKLLIENREPAVLRSQPAGEDERALLDREGVASQVQLIGSRDLARSVARRAGLERIAEFDPVRTASPVERLLVDLGLKAAPAAEPIEERVLERFAERLDVYPVDQTRVIVIDFSSADPDLAARVANLVADEYLQFDRATKRADNADAARWLEGQIDRLRGKVKEAEAKAEAYRSRRGLLETGGENAGTVAQQQLAALTAELARVSAARAAAEAQASTIREGLASGAALDSLDVSNAPLIQRLREQQAALRAEAAQLSATLLPGHPRMRAVEAQIESLSGQTRQEAERVLRGLEGAATLARAREEEVGRDLGRAKAAAAQAGDSGVELRAIEREAAAQRDLLETYLRRYREAVSRKEGEDLPADARIISRAAPPLQAAFPRRTPITAAVTVAFLMLALAVVLLRELGSGRPLRRTPVLEDVPPVPDAVPVDARVRWPEDDRVRRMMPADPSYAALLPPRAEESLAGIAARIREKDARRILVETVDGEGTRPLGGVALARCLAARGERTVLVELHEDGADGRAMMSSELLPGFAELYLNEASFAQVIFRDRLSRAHIIPLGRRPLAEDAIGSERFATLIEALDLTYDRVVIDLDPRRMTGAAEKAGAVLVVSGGGADPRAARAVEAATAAGIPLVLVLAVEPGGTTDPASVAA</sequence>
<proteinExistence type="predicted"/>
<reference evidence="2 3" key="1">
    <citation type="submission" date="2020-08" db="EMBL/GenBank/DDBJ databases">
        <title>Genomic Encyclopedia of Type Strains, Phase IV (KMG-IV): sequencing the most valuable type-strain genomes for metagenomic binning, comparative biology and taxonomic classification.</title>
        <authorList>
            <person name="Goeker M."/>
        </authorList>
    </citation>
    <scope>NUCLEOTIDE SEQUENCE [LARGE SCALE GENOMIC DNA]</scope>
    <source>
        <strain evidence="2 3">DSM 16268</strain>
    </source>
</reference>
<dbReference type="PANTHER" id="PTHR32309">
    <property type="entry name" value="TYROSINE-PROTEIN KINASE"/>
    <property type="match status" value="1"/>
</dbReference>
<organism evidence="2 3">
    <name type="scientific">Prosthecomicrobium pneumaticum</name>
    <dbReference type="NCBI Taxonomy" id="81895"/>
    <lineage>
        <taxon>Bacteria</taxon>
        <taxon>Pseudomonadati</taxon>
        <taxon>Pseudomonadota</taxon>
        <taxon>Alphaproteobacteria</taxon>
        <taxon>Hyphomicrobiales</taxon>
        <taxon>Kaistiaceae</taxon>
        <taxon>Prosthecomicrobium</taxon>
    </lineage>
</organism>